<feature type="transmembrane region" description="Helical" evidence="3">
    <location>
        <begin position="12"/>
        <end position="36"/>
    </location>
</feature>
<dbReference type="Proteomes" id="UP000230790">
    <property type="component" value="Unassembled WGS sequence"/>
</dbReference>
<feature type="transmembrane region" description="Helical" evidence="3">
    <location>
        <begin position="48"/>
        <end position="71"/>
    </location>
</feature>
<feature type="non-terminal residue" evidence="5">
    <location>
        <position position="1"/>
    </location>
</feature>
<feature type="domain" description="NADH:quinone oxidoreductase/Mrp antiporter transmembrane" evidence="4">
    <location>
        <begin position="13"/>
        <end position="83"/>
    </location>
</feature>
<sequence>LLFMTSMLGLVLAGDVITLFVFWEGTSITSFLLVAYKTKDEEARSGAFKALFVTGGGGIALLAGLLFASAISGSTDLATILRSGDALRNDAWYPVMLGL</sequence>
<dbReference type="InterPro" id="IPR001750">
    <property type="entry name" value="ND/Mrp_TM"/>
</dbReference>
<evidence type="ECO:0000313" key="6">
    <source>
        <dbReference type="Proteomes" id="UP000230790"/>
    </source>
</evidence>
<keyword evidence="3" id="KW-1133">Transmembrane helix</keyword>
<feature type="non-terminal residue" evidence="5">
    <location>
        <position position="99"/>
    </location>
</feature>
<dbReference type="InterPro" id="IPR050616">
    <property type="entry name" value="CPA3_Na-H_Antiporter_A"/>
</dbReference>
<name>A0A2M8Q624_9CHLR</name>
<evidence type="ECO:0000313" key="5">
    <source>
        <dbReference type="EMBL" id="PJF45248.1"/>
    </source>
</evidence>
<dbReference type="GO" id="GO:0016020">
    <property type="term" value="C:membrane"/>
    <property type="evidence" value="ECO:0007669"/>
    <property type="project" value="UniProtKB-SubCell"/>
</dbReference>
<reference evidence="5 6" key="1">
    <citation type="submission" date="2017-11" db="EMBL/GenBank/DDBJ databases">
        <title>Evolution of Phototrophy in the Chloroflexi Phylum Driven by Horizontal Gene Transfer.</title>
        <authorList>
            <person name="Ward L.M."/>
            <person name="Hemp J."/>
            <person name="Shih P.M."/>
            <person name="Mcglynn S.E."/>
            <person name="Fischer W."/>
        </authorList>
    </citation>
    <scope>NUCLEOTIDE SEQUENCE [LARGE SCALE GENOMIC DNA]</scope>
    <source>
        <strain evidence="5">JP3_7</strain>
    </source>
</reference>
<evidence type="ECO:0000256" key="3">
    <source>
        <dbReference type="SAM" id="Phobius"/>
    </source>
</evidence>
<proteinExistence type="predicted"/>
<dbReference type="Pfam" id="PF00361">
    <property type="entry name" value="Proton_antipo_M"/>
    <property type="match status" value="1"/>
</dbReference>
<dbReference type="AlphaFoldDB" id="A0A2M8Q624"/>
<dbReference type="PANTHER" id="PTHR43373">
    <property type="entry name" value="NA(+)/H(+) ANTIPORTER SUBUNIT"/>
    <property type="match status" value="1"/>
</dbReference>
<gene>
    <name evidence="5" type="ORF">CUN48_19870</name>
</gene>
<dbReference type="GO" id="GO:0012505">
    <property type="term" value="C:endomembrane system"/>
    <property type="evidence" value="ECO:0007669"/>
    <property type="project" value="UniProtKB-SubCell"/>
</dbReference>
<keyword evidence="3" id="KW-0472">Membrane</keyword>
<protein>
    <submittedName>
        <fullName evidence="5">Monovalent cation/H+ antiporter subunit A</fullName>
    </submittedName>
</protein>
<comment type="caution">
    <text evidence="5">The sequence shown here is derived from an EMBL/GenBank/DDBJ whole genome shotgun (WGS) entry which is preliminary data.</text>
</comment>
<evidence type="ECO:0000259" key="4">
    <source>
        <dbReference type="Pfam" id="PF00361"/>
    </source>
</evidence>
<dbReference type="EMBL" id="PGTN01001292">
    <property type="protein sequence ID" value="PJF45248.1"/>
    <property type="molecule type" value="Genomic_DNA"/>
</dbReference>
<comment type="subcellular location">
    <subcellularLocation>
        <location evidence="1">Endomembrane system</location>
        <topology evidence="1">Multi-pass membrane protein</topology>
    </subcellularLocation>
    <subcellularLocation>
        <location evidence="2">Membrane</location>
        <topology evidence="2">Multi-pass membrane protein</topology>
    </subcellularLocation>
</comment>
<evidence type="ECO:0000256" key="1">
    <source>
        <dbReference type="ARBA" id="ARBA00004127"/>
    </source>
</evidence>
<accession>A0A2M8Q624</accession>
<organism evidence="5 6">
    <name type="scientific">Candidatus Thermofonsia Clade 3 bacterium</name>
    <dbReference type="NCBI Taxonomy" id="2364212"/>
    <lineage>
        <taxon>Bacteria</taxon>
        <taxon>Bacillati</taxon>
        <taxon>Chloroflexota</taxon>
        <taxon>Candidatus Thermofontia</taxon>
        <taxon>Candidatus Thermofonsia Clade 3</taxon>
    </lineage>
</organism>
<keyword evidence="2 3" id="KW-0812">Transmembrane</keyword>
<dbReference type="PANTHER" id="PTHR43373:SF1">
    <property type="entry name" value="NA(+)_H(+) ANTIPORTER SUBUNIT A"/>
    <property type="match status" value="1"/>
</dbReference>
<evidence type="ECO:0000256" key="2">
    <source>
        <dbReference type="RuleBase" id="RU000320"/>
    </source>
</evidence>